<feature type="transmembrane region" description="Helical" evidence="10">
    <location>
        <begin position="12"/>
        <end position="32"/>
    </location>
</feature>
<evidence type="ECO:0000256" key="3">
    <source>
        <dbReference type="ARBA" id="ARBA00022679"/>
    </source>
</evidence>
<dbReference type="GO" id="GO:0005886">
    <property type="term" value="C:plasma membrane"/>
    <property type="evidence" value="ECO:0007669"/>
    <property type="project" value="UniProtKB-SubCell"/>
</dbReference>
<dbReference type="PANTHER" id="PTHR30309:SF0">
    <property type="entry name" value="GLYCEROL-3-PHOSPHATE ACYLTRANSFERASE-RELATED"/>
    <property type="match status" value="1"/>
</dbReference>
<dbReference type="Proteomes" id="UP000824179">
    <property type="component" value="Unassembled WGS sequence"/>
</dbReference>
<evidence type="ECO:0000256" key="4">
    <source>
        <dbReference type="ARBA" id="ARBA00022692"/>
    </source>
</evidence>
<protein>
    <recommendedName>
        <fullName evidence="10">Glycerol-3-phosphate acyltransferase</fullName>
    </recommendedName>
    <alternativeName>
        <fullName evidence="10">Acyl-PO4 G3P acyltransferase</fullName>
    </alternativeName>
    <alternativeName>
        <fullName evidence="10">Acyl-phosphate--glycerol-3-phosphate acyltransferase</fullName>
    </alternativeName>
    <alternativeName>
        <fullName evidence="10">G3P acyltransferase</fullName>
        <shortName evidence="10">GPAT</shortName>
        <ecNumber evidence="10">2.3.1.275</ecNumber>
    </alternativeName>
    <alternativeName>
        <fullName evidence="10">Lysophosphatidic acid synthase</fullName>
        <shortName evidence="10">LPA synthase</shortName>
    </alternativeName>
</protein>
<keyword evidence="1 10" id="KW-1003">Cell membrane</keyword>
<feature type="transmembrane region" description="Helical" evidence="10">
    <location>
        <begin position="195"/>
        <end position="214"/>
    </location>
</feature>
<dbReference type="InterPro" id="IPR003811">
    <property type="entry name" value="G3P_acylTferase_PlsY"/>
</dbReference>
<dbReference type="HAMAP" id="MF_01043">
    <property type="entry name" value="PlsY"/>
    <property type="match status" value="1"/>
</dbReference>
<dbReference type="EC" id="2.3.1.275" evidence="10"/>
<feature type="transmembrane region" description="Helical" evidence="10">
    <location>
        <begin position="167"/>
        <end position="186"/>
    </location>
</feature>
<keyword evidence="3 10" id="KW-0808">Transferase</keyword>
<comment type="function">
    <text evidence="10">Catalyzes the transfer of an acyl group from acyl-phosphate (acyl-PO(4)) to glycerol-3-phosphate (G3P) to form lysophosphatidic acid (LPA). This enzyme utilizes acyl-phosphate as fatty acyl donor, but not acyl-CoA or acyl-ACP.</text>
</comment>
<evidence type="ECO:0000256" key="6">
    <source>
        <dbReference type="ARBA" id="ARBA00023098"/>
    </source>
</evidence>
<evidence type="ECO:0000256" key="5">
    <source>
        <dbReference type="ARBA" id="ARBA00022989"/>
    </source>
</evidence>
<keyword evidence="7 10" id="KW-0472">Membrane</keyword>
<dbReference type="AlphaFoldDB" id="A0A9D1AHF1"/>
<feature type="transmembrane region" description="Helical" evidence="10">
    <location>
        <begin position="99"/>
        <end position="118"/>
    </location>
</feature>
<keyword evidence="4 10" id="KW-0812">Transmembrane</keyword>
<comment type="pathway">
    <text evidence="10">Lipid metabolism; phospholipid metabolism.</text>
</comment>
<keyword evidence="6 10" id="KW-0443">Lipid metabolism</keyword>
<comment type="subcellular location">
    <subcellularLocation>
        <location evidence="10">Cell membrane</location>
        <topology evidence="10">Multi-pass membrane protein</topology>
    </subcellularLocation>
</comment>
<dbReference type="PANTHER" id="PTHR30309">
    <property type="entry name" value="INNER MEMBRANE PROTEIN YGIH"/>
    <property type="match status" value="1"/>
</dbReference>
<keyword evidence="9 10" id="KW-1208">Phospholipid metabolism</keyword>
<reference evidence="11" key="2">
    <citation type="journal article" date="2021" name="PeerJ">
        <title>Extensive microbial diversity within the chicken gut microbiome revealed by metagenomics and culture.</title>
        <authorList>
            <person name="Gilroy R."/>
            <person name="Ravi A."/>
            <person name="Getino M."/>
            <person name="Pursley I."/>
            <person name="Horton D.L."/>
            <person name="Alikhan N.F."/>
            <person name="Baker D."/>
            <person name="Gharbi K."/>
            <person name="Hall N."/>
            <person name="Watson M."/>
            <person name="Adriaenssens E.M."/>
            <person name="Foster-Nyarko E."/>
            <person name="Jarju S."/>
            <person name="Secka A."/>
            <person name="Antonio M."/>
            <person name="Oren A."/>
            <person name="Chaudhuri R.R."/>
            <person name="La Ragione R."/>
            <person name="Hildebrand F."/>
            <person name="Pallen M.J."/>
        </authorList>
    </citation>
    <scope>NUCLEOTIDE SEQUENCE</scope>
    <source>
        <strain evidence="11">ChiW25-3613</strain>
    </source>
</reference>
<evidence type="ECO:0000256" key="7">
    <source>
        <dbReference type="ARBA" id="ARBA00023136"/>
    </source>
</evidence>
<dbReference type="EMBL" id="DVHB01000107">
    <property type="protein sequence ID" value="HIR39968.1"/>
    <property type="molecule type" value="Genomic_DNA"/>
</dbReference>
<name>A0A9D1AHF1_9FIRM</name>
<evidence type="ECO:0000256" key="10">
    <source>
        <dbReference type="HAMAP-Rule" id="MF_01043"/>
    </source>
</evidence>
<dbReference type="SMART" id="SM01207">
    <property type="entry name" value="G3P_acyltransf"/>
    <property type="match status" value="1"/>
</dbReference>
<keyword evidence="8 10" id="KW-0594">Phospholipid biosynthesis</keyword>
<gene>
    <name evidence="10" type="primary">plsY</name>
    <name evidence="11" type="ORF">IAB90_06255</name>
</gene>
<keyword evidence="5 10" id="KW-1133">Transmembrane helix</keyword>
<dbReference type="Pfam" id="PF02660">
    <property type="entry name" value="G3P_acyltransf"/>
    <property type="match status" value="1"/>
</dbReference>
<evidence type="ECO:0000256" key="2">
    <source>
        <dbReference type="ARBA" id="ARBA00022516"/>
    </source>
</evidence>
<evidence type="ECO:0000313" key="11">
    <source>
        <dbReference type="EMBL" id="HIR39968.1"/>
    </source>
</evidence>
<organism evidence="11 12">
    <name type="scientific">Candidatus Coproplasma stercoripullorum</name>
    <dbReference type="NCBI Taxonomy" id="2840751"/>
    <lineage>
        <taxon>Bacteria</taxon>
        <taxon>Bacillati</taxon>
        <taxon>Bacillota</taxon>
        <taxon>Clostridia</taxon>
        <taxon>Eubacteriales</taxon>
        <taxon>Candidatus Coproplasma</taxon>
    </lineage>
</organism>
<comment type="caution">
    <text evidence="11">The sequence shown here is derived from an EMBL/GenBank/DDBJ whole genome shotgun (WGS) entry which is preliminary data.</text>
</comment>
<feature type="transmembrane region" description="Helical" evidence="10">
    <location>
        <begin position="61"/>
        <end position="84"/>
    </location>
</feature>
<evidence type="ECO:0000313" key="12">
    <source>
        <dbReference type="Proteomes" id="UP000824179"/>
    </source>
</evidence>
<feature type="transmembrane region" description="Helical" evidence="10">
    <location>
        <begin position="130"/>
        <end position="161"/>
    </location>
</feature>
<comment type="subunit">
    <text evidence="10">Probably interacts with PlsX.</text>
</comment>
<evidence type="ECO:0000256" key="1">
    <source>
        <dbReference type="ARBA" id="ARBA00022475"/>
    </source>
</evidence>
<keyword evidence="11" id="KW-0012">Acyltransferase</keyword>
<dbReference type="GO" id="GO:0008654">
    <property type="term" value="P:phospholipid biosynthetic process"/>
    <property type="evidence" value="ECO:0007669"/>
    <property type="project" value="UniProtKB-UniRule"/>
</dbReference>
<comment type="similarity">
    <text evidence="10">Belongs to the PlsY family.</text>
</comment>
<accession>A0A9D1AHF1</accession>
<evidence type="ECO:0000256" key="9">
    <source>
        <dbReference type="ARBA" id="ARBA00023264"/>
    </source>
</evidence>
<proteinExistence type="inferred from homology"/>
<sequence length="243" mass="27431">MTQFYISERWYYLLIAAAVCYLVGCFNFAVIISQFKNRDIRDQGSGNPGTMNMMRTFGLKIGIINFFCDALKGGLPVLCAYFIFRNSVFAGTDVIVADFMRYFCGLFVVIGHIFPVTMKFKGGKGIASTLGLFWVALSCECWWYVFVGLGVCLLVFLYIAVSEWGSMGSLLGVSAFSIWQAVEFFVRYGAELSNGWVIGCFMLLLAINLFTWIAHHKNLYKLLGGEEHRTSIKRMISKKLKKS</sequence>
<comment type="catalytic activity">
    <reaction evidence="10">
        <text>an acyl phosphate + sn-glycerol 3-phosphate = a 1-acyl-sn-glycero-3-phosphate + phosphate</text>
        <dbReference type="Rhea" id="RHEA:34075"/>
        <dbReference type="ChEBI" id="CHEBI:43474"/>
        <dbReference type="ChEBI" id="CHEBI:57597"/>
        <dbReference type="ChEBI" id="CHEBI:57970"/>
        <dbReference type="ChEBI" id="CHEBI:59918"/>
        <dbReference type="EC" id="2.3.1.275"/>
    </reaction>
</comment>
<evidence type="ECO:0000256" key="8">
    <source>
        <dbReference type="ARBA" id="ARBA00023209"/>
    </source>
</evidence>
<reference evidence="11" key="1">
    <citation type="submission" date="2020-10" db="EMBL/GenBank/DDBJ databases">
        <authorList>
            <person name="Gilroy R."/>
        </authorList>
    </citation>
    <scope>NUCLEOTIDE SEQUENCE</scope>
    <source>
        <strain evidence="11">ChiW25-3613</strain>
    </source>
</reference>
<keyword evidence="2 10" id="KW-0444">Lipid biosynthesis</keyword>
<dbReference type="GO" id="GO:0043772">
    <property type="term" value="F:acyl-phosphate glycerol-3-phosphate acyltransferase activity"/>
    <property type="evidence" value="ECO:0007669"/>
    <property type="project" value="UniProtKB-UniRule"/>
</dbReference>